<protein>
    <submittedName>
        <fullName evidence="5">Tudor-knot domain-containing protein</fullName>
    </submittedName>
</protein>
<keyword evidence="4" id="KW-1185">Reference proteome</keyword>
<dbReference type="OrthoDB" id="124855at2759"/>
<dbReference type="GO" id="GO:0000123">
    <property type="term" value="C:histone acetyltransferase complex"/>
    <property type="evidence" value="ECO:0007669"/>
    <property type="project" value="TreeGrafter"/>
</dbReference>
<feature type="region of interest" description="Disordered" evidence="1">
    <location>
        <begin position="51"/>
        <end position="104"/>
    </location>
</feature>
<dbReference type="PANTHER" id="PTHR10880">
    <property type="entry name" value="MORTALITY FACTOR 4-LIKE PROTEIN"/>
    <property type="match status" value="1"/>
</dbReference>
<dbReference type="AlphaFoldDB" id="A0A183J721"/>
<dbReference type="EMBL" id="UZAM01016144">
    <property type="protein sequence ID" value="VDP41980.1"/>
    <property type="molecule type" value="Genomic_DNA"/>
</dbReference>
<name>A0A183J721_9BILA</name>
<dbReference type="GO" id="GO:0005634">
    <property type="term" value="C:nucleus"/>
    <property type="evidence" value="ECO:0007669"/>
    <property type="project" value="InterPro"/>
</dbReference>
<evidence type="ECO:0000313" key="5">
    <source>
        <dbReference type="WBParaSite" id="SBAD_0001205901-mRNA-1"/>
    </source>
</evidence>
<feature type="compositionally biased region" description="Basic and acidic residues" evidence="1">
    <location>
        <begin position="74"/>
        <end position="89"/>
    </location>
</feature>
<dbReference type="WBParaSite" id="SBAD_0001205901-mRNA-1">
    <property type="protein sequence ID" value="SBAD_0001205901-mRNA-1"/>
    <property type="gene ID" value="SBAD_0001205901"/>
</dbReference>
<reference evidence="3 4" key="2">
    <citation type="submission" date="2018-11" db="EMBL/GenBank/DDBJ databases">
        <authorList>
            <consortium name="Pathogen Informatics"/>
        </authorList>
    </citation>
    <scope>NUCLEOTIDE SEQUENCE [LARGE SCALE GENOMIC DNA]</scope>
</reference>
<dbReference type="Gene3D" id="2.30.30.140">
    <property type="match status" value="1"/>
</dbReference>
<evidence type="ECO:0000259" key="2">
    <source>
        <dbReference type="Pfam" id="PF22732"/>
    </source>
</evidence>
<evidence type="ECO:0000313" key="3">
    <source>
        <dbReference type="EMBL" id="VDP41980.1"/>
    </source>
</evidence>
<organism evidence="5">
    <name type="scientific">Soboliphyme baturini</name>
    <dbReference type="NCBI Taxonomy" id="241478"/>
    <lineage>
        <taxon>Eukaryota</taxon>
        <taxon>Metazoa</taxon>
        <taxon>Ecdysozoa</taxon>
        <taxon>Nematoda</taxon>
        <taxon>Enoplea</taxon>
        <taxon>Dorylaimia</taxon>
        <taxon>Dioctophymatida</taxon>
        <taxon>Dioctophymatoidea</taxon>
        <taxon>Soboliphymatidae</taxon>
        <taxon>Soboliphyme</taxon>
    </lineage>
</organism>
<sequence length="104" mass="11859">MIYEAKIRDVDPDEKLGRYFVHYMGWNNKWDEWVDDSRILKYSESNLDTAKEVNSQNTSVSTKKGMAPGSRKQKSNDSEKTPSHERPDAGQDAPAAAEGKYTFL</sequence>
<gene>
    <name evidence="3" type="ORF">SBAD_LOCUS11669</name>
</gene>
<dbReference type="InterPro" id="IPR053820">
    <property type="entry name" value="MSL3_chromo-like"/>
</dbReference>
<feature type="compositionally biased region" description="Polar residues" evidence="1">
    <location>
        <begin position="51"/>
        <end position="62"/>
    </location>
</feature>
<feature type="domain" description="MSL3 chromodomain-like" evidence="2">
    <location>
        <begin position="1"/>
        <end position="53"/>
    </location>
</feature>
<dbReference type="InterPro" id="IPR008676">
    <property type="entry name" value="MRG"/>
</dbReference>
<evidence type="ECO:0000256" key="1">
    <source>
        <dbReference type="SAM" id="MobiDB-lite"/>
    </source>
</evidence>
<dbReference type="GO" id="GO:0006355">
    <property type="term" value="P:regulation of DNA-templated transcription"/>
    <property type="evidence" value="ECO:0007669"/>
    <property type="project" value="InterPro"/>
</dbReference>
<accession>A0A183J721</accession>
<dbReference type="InterPro" id="IPR016197">
    <property type="entry name" value="Chromo-like_dom_sf"/>
</dbReference>
<reference evidence="5" key="1">
    <citation type="submission" date="2016-06" db="UniProtKB">
        <authorList>
            <consortium name="WormBaseParasite"/>
        </authorList>
    </citation>
    <scope>IDENTIFICATION</scope>
</reference>
<dbReference type="Proteomes" id="UP000270296">
    <property type="component" value="Unassembled WGS sequence"/>
</dbReference>
<dbReference type="SUPFAM" id="SSF54160">
    <property type="entry name" value="Chromo domain-like"/>
    <property type="match status" value="1"/>
</dbReference>
<dbReference type="GO" id="GO:0006325">
    <property type="term" value="P:chromatin organization"/>
    <property type="evidence" value="ECO:0007669"/>
    <property type="project" value="InterPro"/>
</dbReference>
<evidence type="ECO:0000313" key="4">
    <source>
        <dbReference type="Proteomes" id="UP000270296"/>
    </source>
</evidence>
<dbReference type="PANTHER" id="PTHR10880:SF15">
    <property type="entry name" value="MSL COMPLEX SUBUNIT 3"/>
    <property type="match status" value="1"/>
</dbReference>
<proteinExistence type="predicted"/>
<dbReference type="Pfam" id="PF22732">
    <property type="entry name" value="MSL3_chromo-like"/>
    <property type="match status" value="1"/>
</dbReference>